<evidence type="ECO:0000256" key="2">
    <source>
        <dbReference type="ARBA" id="ARBA00022475"/>
    </source>
</evidence>
<reference evidence="9 10" key="1">
    <citation type="submission" date="2024-09" db="EMBL/GenBank/DDBJ databases">
        <title>Laminarin stimulates single cell rates of sulfate reduction while oxygen inhibits transcriptomic activity in coastal marine sediment.</title>
        <authorList>
            <person name="Lindsay M."/>
            <person name="Orcutt B."/>
            <person name="Emerson D."/>
            <person name="Stepanauskas R."/>
            <person name="D'Angelo T."/>
        </authorList>
    </citation>
    <scope>NUCLEOTIDE SEQUENCE [LARGE SCALE GENOMIC DNA]</scope>
    <source>
        <strain evidence="9">SAG AM-311-K15</strain>
    </source>
</reference>
<dbReference type="PANTHER" id="PTHR30625:SF3">
    <property type="entry name" value="TOL-PAL SYSTEM PROTEIN TOLQ"/>
    <property type="match status" value="1"/>
</dbReference>
<comment type="subcellular location">
    <subcellularLocation>
        <location evidence="1">Cell membrane</location>
        <topology evidence="1">Multi-pass membrane protein</topology>
    </subcellularLocation>
    <subcellularLocation>
        <location evidence="6">Membrane</location>
        <topology evidence="6">Multi-pass membrane protein</topology>
    </subcellularLocation>
</comment>
<sequence length="248" mass="27767">MQLLIPFIIVTQTSPPSFHGSIREMIFHSGPMAKVVLLILLFFSVLSWAIIIDKFRAFRKIERENHDFLQLFRSKIGALDQIYQQTRRFYASPLAQLFRAGYRQILAEKEKKKQMESEYPDSRSTNNVPTEGEKERLLVVLDQASRSEVDFLERFLTFLATAGSVSPFIGLFGTVWGIMNSFRGLGIYGSASIGVVAPGISEALIATAAGLAAAIPAVMAYNYFLRRLQSAAAAMEDFSREFLGRVIP</sequence>
<comment type="caution">
    <text evidence="9">The sequence shown here is derived from an EMBL/GenBank/DDBJ whole genome shotgun (WGS) entry which is preliminary data.</text>
</comment>
<dbReference type="Pfam" id="PF01618">
    <property type="entry name" value="MotA_ExbB"/>
    <property type="match status" value="1"/>
</dbReference>
<name>A0ABV6YV30_UNCC1</name>
<evidence type="ECO:0000256" key="5">
    <source>
        <dbReference type="ARBA" id="ARBA00023136"/>
    </source>
</evidence>
<evidence type="ECO:0000256" key="1">
    <source>
        <dbReference type="ARBA" id="ARBA00004651"/>
    </source>
</evidence>
<proteinExistence type="inferred from homology"/>
<gene>
    <name evidence="9" type="ORF">ACFL27_07130</name>
</gene>
<keyword evidence="6" id="KW-0653">Protein transport</keyword>
<evidence type="ECO:0000313" key="10">
    <source>
        <dbReference type="Proteomes" id="UP001594351"/>
    </source>
</evidence>
<evidence type="ECO:0000256" key="4">
    <source>
        <dbReference type="ARBA" id="ARBA00022989"/>
    </source>
</evidence>
<dbReference type="PANTHER" id="PTHR30625">
    <property type="entry name" value="PROTEIN TOLQ"/>
    <property type="match status" value="1"/>
</dbReference>
<keyword evidence="10" id="KW-1185">Reference proteome</keyword>
<evidence type="ECO:0000259" key="8">
    <source>
        <dbReference type="Pfam" id="PF01618"/>
    </source>
</evidence>
<keyword evidence="5 7" id="KW-0472">Membrane</keyword>
<feature type="transmembrane region" description="Helical" evidence="7">
    <location>
        <begin position="155"/>
        <end position="179"/>
    </location>
</feature>
<keyword evidence="2" id="KW-1003">Cell membrane</keyword>
<protein>
    <submittedName>
        <fullName evidence="9">MotA/TolQ/ExbB proton channel family protein</fullName>
    </submittedName>
</protein>
<evidence type="ECO:0000256" key="7">
    <source>
        <dbReference type="SAM" id="Phobius"/>
    </source>
</evidence>
<comment type="similarity">
    <text evidence="6">Belongs to the exbB/tolQ family.</text>
</comment>
<evidence type="ECO:0000313" key="9">
    <source>
        <dbReference type="EMBL" id="MFC1849946.1"/>
    </source>
</evidence>
<evidence type="ECO:0000256" key="6">
    <source>
        <dbReference type="RuleBase" id="RU004057"/>
    </source>
</evidence>
<feature type="transmembrane region" description="Helical" evidence="7">
    <location>
        <begin position="30"/>
        <end position="51"/>
    </location>
</feature>
<dbReference type="EMBL" id="JBHPBY010000067">
    <property type="protein sequence ID" value="MFC1849946.1"/>
    <property type="molecule type" value="Genomic_DNA"/>
</dbReference>
<dbReference type="InterPro" id="IPR050790">
    <property type="entry name" value="ExbB/TolQ_transport"/>
</dbReference>
<feature type="transmembrane region" description="Helical" evidence="7">
    <location>
        <begin position="199"/>
        <end position="225"/>
    </location>
</feature>
<dbReference type="InterPro" id="IPR002898">
    <property type="entry name" value="MotA_ExbB_proton_chnl"/>
</dbReference>
<keyword evidence="3 7" id="KW-0812">Transmembrane</keyword>
<keyword evidence="6" id="KW-0813">Transport</keyword>
<evidence type="ECO:0000256" key="3">
    <source>
        <dbReference type="ARBA" id="ARBA00022692"/>
    </source>
</evidence>
<dbReference type="Proteomes" id="UP001594351">
    <property type="component" value="Unassembled WGS sequence"/>
</dbReference>
<feature type="domain" description="MotA/TolQ/ExbB proton channel" evidence="8">
    <location>
        <begin position="128"/>
        <end position="236"/>
    </location>
</feature>
<organism evidence="9 10">
    <name type="scientific">candidate division CSSED10-310 bacterium</name>
    <dbReference type="NCBI Taxonomy" id="2855610"/>
    <lineage>
        <taxon>Bacteria</taxon>
        <taxon>Bacteria division CSSED10-310</taxon>
    </lineage>
</organism>
<keyword evidence="4 7" id="KW-1133">Transmembrane helix</keyword>
<accession>A0ABV6YV30</accession>